<proteinExistence type="predicted"/>
<dbReference type="SUPFAM" id="SSF52058">
    <property type="entry name" value="L domain-like"/>
    <property type="match status" value="1"/>
</dbReference>
<dbReference type="RefSeq" id="XP_013896961.1">
    <property type="nucleotide sequence ID" value="XM_014041507.1"/>
</dbReference>
<keyword evidence="3" id="KW-1185">Reference proteome</keyword>
<dbReference type="InterPro" id="IPR032675">
    <property type="entry name" value="LRR_dom_sf"/>
</dbReference>
<dbReference type="GO" id="GO:0005930">
    <property type="term" value="C:axoneme"/>
    <property type="evidence" value="ECO:0007669"/>
    <property type="project" value="UniProtKB-SubCell"/>
</dbReference>
<comment type="subcellular location">
    <subcellularLocation>
        <location evidence="1">Cytoplasm</location>
        <location evidence="1">Cytoskeleton</location>
        <location evidence="1">Cilium axoneme</location>
    </subcellularLocation>
</comment>
<dbReference type="GeneID" id="25727143"/>
<gene>
    <name evidence="2" type="ORF">MNEG_10022</name>
</gene>
<name>A0A0D2MAG7_9CHLO</name>
<dbReference type="AlphaFoldDB" id="A0A0D2MAG7"/>
<dbReference type="OrthoDB" id="564617at2759"/>
<organism evidence="2 3">
    <name type="scientific">Monoraphidium neglectum</name>
    <dbReference type="NCBI Taxonomy" id="145388"/>
    <lineage>
        <taxon>Eukaryota</taxon>
        <taxon>Viridiplantae</taxon>
        <taxon>Chlorophyta</taxon>
        <taxon>core chlorophytes</taxon>
        <taxon>Chlorophyceae</taxon>
        <taxon>CS clade</taxon>
        <taxon>Sphaeropleales</taxon>
        <taxon>Selenastraceae</taxon>
        <taxon>Monoraphidium</taxon>
    </lineage>
</organism>
<evidence type="ECO:0000256" key="1">
    <source>
        <dbReference type="ARBA" id="ARBA00004430"/>
    </source>
</evidence>
<evidence type="ECO:0000313" key="3">
    <source>
        <dbReference type="Proteomes" id="UP000054498"/>
    </source>
</evidence>
<dbReference type="KEGG" id="mng:MNEG_10022"/>
<protein>
    <submittedName>
        <fullName evidence="2">Uncharacterized protein</fullName>
    </submittedName>
</protein>
<evidence type="ECO:0000313" key="2">
    <source>
        <dbReference type="EMBL" id="KIY97941.1"/>
    </source>
</evidence>
<reference evidence="2 3" key="1">
    <citation type="journal article" date="2013" name="BMC Genomics">
        <title>Reconstruction of the lipid metabolism for the microalga Monoraphidium neglectum from its genome sequence reveals characteristics suitable for biofuel production.</title>
        <authorList>
            <person name="Bogen C."/>
            <person name="Al-Dilaimi A."/>
            <person name="Albersmeier A."/>
            <person name="Wichmann J."/>
            <person name="Grundmann M."/>
            <person name="Rupp O."/>
            <person name="Lauersen K.J."/>
            <person name="Blifernez-Klassen O."/>
            <person name="Kalinowski J."/>
            <person name="Goesmann A."/>
            <person name="Mussgnug J.H."/>
            <person name="Kruse O."/>
        </authorList>
    </citation>
    <scope>NUCLEOTIDE SEQUENCE [LARGE SCALE GENOMIC DNA]</scope>
    <source>
        <strain evidence="2 3">SAG 48.87</strain>
    </source>
</reference>
<accession>A0A0D2MAG7</accession>
<sequence length="133" mass="14810">MTFRDVLSRRSPNWRDALATWKCPTPADNSDGACDPCGRKADGNFFHMHCRGNSVGWGESGDGTVNGNVTNMHITDVNIDGPVPRELCMFHNLREFDLDGGHLTGPIPIWVKDCFPKLEEFDLSYNRASRAPS</sequence>
<dbReference type="Proteomes" id="UP000054498">
    <property type="component" value="Unassembled WGS sequence"/>
</dbReference>
<dbReference type="Gene3D" id="3.80.10.10">
    <property type="entry name" value="Ribonuclease Inhibitor"/>
    <property type="match status" value="1"/>
</dbReference>
<dbReference type="EMBL" id="KK102369">
    <property type="protein sequence ID" value="KIY97941.1"/>
    <property type="molecule type" value="Genomic_DNA"/>
</dbReference>
<dbReference type="STRING" id="145388.A0A0D2MAG7"/>